<keyword evidence="4" id="KW-1003">Cell membrane</keyword>
<dbReference type="Pfam" id="PF00005">
    <property type="entry name" value="ABC_tran"/>
    <property type="match status" value="1"/>
</dbReference>
<dbReference type="NCBIfam" id="TIGR04520">
    <property type="entry name" value="ECF_ATPase_1"/>
    <property type="match status" value="1"/>
</dbReference>
<dbReference type="Proteomes" id="UP000067476">
    <property type="component" value="Chromosome"/>
</dbReference>
<reference evidence="10 11" key="1">
    <citation type="journal article" date="2015" name="Genome Announc.">
        <title>Complete Genome Sequence of Spiroplasma litorale TN-1T (DSM 21781), a Bacterium Isolated from a Green-Eyed Horsefly (Tabanus nigrovittatus).</title>
        <authorList>
            <person name="Lo W.S."/>
            <person name="Lai Y.C."/>
            <person name="Lien Y.W."/>
            <person name="Wang T.H."/>
            <person name="Kuo C.H."/>
        </authorList>
    </citation>
    <scope>NUCLEOTIDE SEQUENCE [LARGE SCALE GENOMIC DNA]</scope>
    <source>
        <strain evidence="10 11">TN-1</strain>
    </source>
</reference>
<organism evidence="10 11">
    <name type="scientific">Spiroplasma litorale</name>
    <dbReference type="NCBI Taxonomy" id="216942"/>
    <lineage>
        <taxon>Bacteria</taxon>
        <taxon>Bacillati</taxon>
        <taxon>Mycoplasmatota</taxon>
        <taxon>Mollicutes</taxon>
        <taxon>Entomoplasmatales</taxon>
        <taxon>Spiroplasmataceae</taxon>
        <taxon>Spiroplasma</taxon>
    </lineage>
</organism>
<dbReference type="PANTHER" id="PTHR43553:SF24">
    <property type="entry name" value="ENERGY-COUPLING FACTOR TRANSPORTER ATP-BINDING PROTEIN ECFA1"/>
    <property type="match status" value="1"/>
</dbReference>
<proteinExistence type="inferred from homology"/>
<accession>A0A0K1W2M9</accession>
<dbReference type="OrthoDB" id="9784332at2"/>
<evidence type="ECO:0000256" key="3">
    <source>
        <dbReference type="ARBA" id="ARBA00022448"/>
    </source>
</evidence>
<evidence type="ECO:0000256" key="1">
    <source>
        <dbReference type="ARBA" id="ARBA00004236"/>
    </source>
</evidence>
<dbReference type="InterPro" id="IPR050095">
    <property type="entry name" value="ECF_ABC_transporter_ATP-bd"/>
</dbReference>
<dbReference type="STRING" id="216942.SLITO_v1c09740"/>
<evidence type="ECO:0000313" key="10">
    <source>
        <dbReference type="EMBL" id="AKX34585.1"/>
    </source>
</evidence>
<dbReference type="InterPro" id="IPR003593">
    <property type="entry name" value="AAA+_ATPase"/>
</dbReference>
<keyword evidence="8" id="KW-0472">Membrane</keyword>
<dbReference type="InterPro" id="IPR017871">
    <property type="entry name" value="ABC_transporter-like_CS"/>
</dbReference>
<feature type="domain" description="ABC transporter" evidence="9">
    <location>
        <begin position="132"/>
        <end position="366"/>
    </location>
</feature>
<dbReference type="PANTHER" id="PTHR43553">
    <property type="entry name" value="HEAVY METAL TRANSPORTER"/>
    <property type="match status" value="1"/>
</dbReference>
<dbReference type="GO" id="GO:0042626">
    <property type="term" value="F:ATPase-coupled transmembrane transporter activity"/>
    <property type="evidence" value="ECO:0007669"/>
    <property type="project" value="TreeGrafter"/>
</dbReference>
<dbReference type="RefSeq" id="WP_083433386.1">
    <property type="nucleotide sequence ID" value="NZ_CP012357.1"/>
</dbReference>
<keyword evidence="7" id="KW-1278">Translocase</keyword>
<dbReference type="FunFam" id="3.40.50.300:FF:000224">
    <property type="entry name" value="Energy-coupling factor transporter ATP-binding protein EcfA"/>
    <property type="match status" value="1"/>
</dbReference>
<keyword evidence="3" id="KW-0813">Transport</keyword>
<keyword evidence="6 10" id="KW-0067">ATP-binding</keyword>
<sequence>MSNNKFLKDTDLNEFKLKLNDLNDKLTRSGKKLVIAKSKFSKREVDKEFVIKYSEEYKQAKANYLEACKDSKFIDNFNNAKSQLKNAKKSDDNYQDLYNQYKYSKALFKGYKIAVKERGFGGELYALNNVALKLDDIKFKYREDHPYAVNGVSVEIEHGNYVAIIGHNGSGKSTLSKIIIGVLEPTKGNIEVYGNKVTKSNINIVRKFLGIVFQNPDNQFIGSTVRDDIAFGLENRRIEPSKMSDIIINAAKKVNMQDFLDHEPLMLSGGQKQRVAIASALALSPNILIFDEATSMLDPKGKNEVKQIMIELKNTREKTIFSITHDMDEILNADKVMVMNKGQLVKFGTPKEILSDKDFLRSINLDIPFVAQVEEALQNLGLKISGSENLDELVDKICQI</sequence>
<comment type="similarity">
    <text evidence="2">Belongs to the ABC transporter superfamily.</text>
</comment>
<dbReference type="SMART" id="SM00382">
    <property type="entry name" value="AAA"/>
    <property type="match status" value="1"/>
</dbReference>
<dbReference type="PROSITE" id="PS00211">
    <property type="entry name" value="ABC_TRANSPORTER_1"/>
    <property type="match status" value="1"/>
</dbReference>
<evidence type="ECO:0000256" key="2">
    <source>
        <dbReference type="ARBA" id="ARBA00005417"/>
    </source>
</evidence>
<name>A0A0K1W2M9_9MOLU</name>
<dbReference type="GO" id="GO:0005524">
    <property type="term" value="F:ATP binding"/>
    <property type="evidence" value="ECO:0007669"/>
    <property type="project" value="UniProtKB-KW"/>
</dbReference>
<dbReference type="InterPro" id="IPR030947">
    <property type="entry name" value="EcfA_1"/>
</dbReference>
<dbReference type="CDD" id="cd03225">
    <property type="entry name" value="ABC_cobalt_CbiO_domain1"/>
    <property type="match status" value="1"/>
</dbReference>
<dbReference type="InterPro" id="IPR015856">
    <property type="entry name" value="ABC_transpr_CbiO/EcfA_su"/>
</dbReference>
<keyword evidence="5" id="KW-0547">Nucleotide-binding</keyword>
<dbReference type="InterPro" id="IPR003439">
    <property type="entry name" value="ABC_transporter-like_ATP-bd"/>
</dbReference>
<dbReference type="GO" id="GO:0043190">
    <property type="term" value="C:ATP-binding cassette (ABC) transporter complex"/>
    <property type="evidence" value="ECO:0007669"/>
    <property type="project" value="TreeGrafter"/>
</dbReference>
<dbReference type="NCBIfam" id="NF010167">
    <property type="entry name" value="PRK13648.1"/>
    <property type="match status" value="1"/>
</dbReference>
<dbReference type="SUPFAM" id="SSF52540">
    <property type="entry name" value="P-loop containing nucleoside triphosphate hydrolases"/>
    <property type="match status" value="1"/>
</dbReference>
<dbReference type="KEGG" id="sll:SLITO_v1c09740"/>
<evidence type="ECO:0000259" key="9">
    <source>
        <dbReference type="PROSITE" id="PS50893"/>
    </source>
</evidence>
<comment type="subcellular location">
    <subcellularLocation>
        <location evidence="1">Cell membrane</location>
    </subcellularLocation>
</comment>
<dbReference type="InterPro" id="IPR027417">
    <property type="entry name" value="P-loop_NTPase"/>
</dbReference>
<dbReference type="Gene3D" id="3.40.50.300">
    <property type="entry name" value="P-loop containing nucleotide triphosphate hydrolases"/>
    <property type="match status" value="1"/>
</dbReference>
<evidence type="ECO:0000256" key="7">
    <source>
        <dbReference type="ARBA" id="ARBA00022967"/>
    </source>
</evidence>
<evidence type="ECO:0000256" key="8">
    <source>
        <dbReference type="ARBA" id="ARBA00023136"/>
    </source>
</evidence>
<dbReference type="EMBL" id="CP012357">
    <property type="protein sequence ID" value="AKX34585.1"/>
    <property type="molecule type" value="Genomic_DNA"/>
</dbReference>
<evidence type="ECO:0000256" key="4">
    <source>
        <dbReference type="ARBA" id="ARBA00022475"/>
    </source>
</evidence>
<dbReference type="PATRIC" id="fig|216942.3.peg.990"/>
<evidence type="ECO:0000256" key="6">
    <source>
        <dbReference type="ARBA" id="ARBA00022840"/>
    </source>
</evidence>
<gene>
    <name evidence="10" type="primary">cbiO</name>
    <name evidence="10" type="ORF">SLITO_v1c09740</name>
</gene>
<keyword evidence="11" id="KW-1185">Reference proteome</keyword>
<protein>
    <submittedName>
        <fullName evidence="10">Cobalt ABC transporter ATP-binding subunit</fullName>
    </submittedName>
</protein>
<dbReference type="PROSITE" id="PS50893">
    <property type="entry name" value="ABC_TRANSPORTER_2"/>
    <property type="match status" value="1"/>
</dbReference>
<evidence type="ECO:0000313" key="11">
    <source>
        <dbReference type="Proteomes" id="UP000067476"/>
    </source>
</evidence>
<dbReference type="GO" id="GO:0016887">
    <property type="term" value="F:ATP hydrolysis activity"/>
    <property type="evidence" value="ECO:0007669"/>
    <property type="project" value="InterPro"/>
</dbReference>
<evidence type="ECO:0000256" key="5">
    <source>
        <dbReference type="ARBA" id="ARBA00022741"/>
    </source>
</evidence>
<dbReference type="AlphaFoldDB" id="A0A0K1W2M9"/>